<dbReference type="EMBL" id="AP018823">
    <property type="protein sequence ID" value="BBF83891.1"/>
    <property type="molecule type" value="Genomic_DNA"/>
</dbReference>
<dbReference type="SMART" id="SM00260">
    <property type="entry name" value="CheW"/>
    <property type="match status" value="1"/>
</dbReference>
<dbReference type="PANTHER" id="PTHR22617:SF41">
    <property type="entry name" value="CHEMOTAXIS SIGNAL TRANSDUCTION SYSTEM ADAPTOR PROTEIN CHEW"/>
    <property type="match status" value="1"/>
</dbReference>
<dbReference type="AlphaFoldDB" id="A0A3G9GCF1"/>
<reference evidence="3" key="1">
    <citation type="journal article" date="2017" name="Biotechnol. Biofuels">
        <title>Evaluation of environmental bacterial communities as a factor affecting the growth of duckweed Lemna minor.</title>
        <authorList>
            <person name="Ishizawa H."/>
            <person name="Kuroda M."/>
            <person name="Morikawa M."/>
            <person name="Ike M."/>
        </authorList>
    </citation>
    <scope>NUCLEOTIDE SEQUENCE [LARGE SCALE GENOMIC DNA]</scope>
    <source>
        <strain evidence="3">H3</strain>
    </source>
</reference>
<dbReference type="PANTHER" id="PTHR22617">
    <property type="entry name" value="CHEMOTAXIS SENSOR HISTIDINE KINASE-RELATED"/>
    <property type="match status" value="1"/>
</dbReference>
<dbReference type="Gene3D" id="2.40.50.180">
    <property type="entry name" value="CheA-289, Domain 4"/>
    <property type="match status" value="1"/>
</dbReference>
<dbReference type="KEGG" id="amah:DLM_0209"/>
<reference evidence="3" key="3">
    <citation type="journal article" date="2017" name="Plant Physiol. Biochem.">
        <title>Differential oxidative and antioxidative response of duckweed Lemna minor toward plant growth promoting/inhibiting bacteria.</title>
        <authorList>
            <person name="Ishizawa H."/>
            <person name="Kuroda M."/>
            <person name="Morikawa M."/>
            <person name="Ike M."/>
        </authorList>
    </citation>
    <scope>NUCLEOTIDE SEQUENCE [LARGE SCALE GENOMIC DNA]</scope>
    <source>
        <strain evidence="3">H3</strain>
    </source>
</reference>
<evidence type="ECO:0000313" key="3">
    <source>
        <dbReference type="Proteomes" id="UP000198290"/>
    </source>
</evidence>
<dbReference type="Proteomes" id="UP000198290">
    <property type="component" value="Chromosome"/>
</dbReference>
<dbReference type="InterPro" id="IPR002545">
    <property type="entry name" value="CheW-lke_dom"/>
</dbReference>
<evidence type="ECO:0000313" key="2">
    <source>
        <dbReference type="EMBL" id="BBF83891.1"/>
    </source>
</evidence>
<gene>
    <name evidence="2" type="ORF">DLM_0209</name>
</gene>
<sequence>MAAQAHWRRQAAAPPAQAAASAAAQRQYLRFKTGDAQMGIVLEAIRELLEYQPLTTVPHMSPLLAGVLNLRGSAVPVLHLAHCLGLPTAAPQRRSCIILLQSATTPLDQIGILVDEVHAVVQISSDAIEAPPQLGALLPPGLLAGMVRETQGFTLLLEAGQLLAPPVLAQLCRASTAAVAAWPDSPSSSGEEHD</sequence>
<dbReference type="InterPro" id="IPR036061">
    <property type="entry name" value="CheW-like_dom_sf"/>
</dbReference>
<keyword evidence="3" id="KW-1185">Reference proteome</keyword>
<protein>
    <submittedName>
        <fullName evidence="2">Positive regulator of CheA protein activity CheW</fullName>
    </submittedName>
</protein>
<evidence type="ECO:0000259" key="1">
    <source>
        <dbReference type="PROSITE" id="PS50851"/>
    </source>
</evidence>
<reference evidence="2 3" key="2">
    <citation type="journal article" date="2017" name="Genome Announc.">
        <title>Draft genome sequence of Aquitalea magnusonii strain H3, a plant growth-promoting bacterium of duckweed Lemna minor.</title>
        <authorList>
            <person name="Ishizawa H."/>
            <person name="Kuroda M."/>
            <person name="Ike M."/>
        </authorList>
    </citation>
    <scope>NUCLEOTIDE SEQUENCE [LARGE SCALE GENOMIC DNA]</scope>
    <source>
        <strain evidence="2 3">H3</strain>
    </source>
</reference>
<dbReference type="GO" id="GO:0007165">
    <property type="term" value="P:signal transduction"/>
    <property type="evidence" value="ECO:0007669"/>
    <property type="project" value="InterPro"/>
</dbReference>
<dbReference type="OrthoDB" id="8591540at2"/>
<accession>A0A3G9GCF1</accession>
<dbReference type="GO" id="GO:0006935">
    <property type="term" value="P:chemotaxis"/>
    <property type="evidence" value="ECO:0007669"/>
    <property type="project" value="InterPro"/>
</dbReference>
<dbReference type="InterPro" id="IPR039315">
    <property type="entry name" value="CheW"/>
</dbReference>
<dbReference type="SUPFAM" id="SSF50341">
    <property type="entry name" value="CheW-like"/>
    <property type="match status" value="1"/>
</dbReference>
<proteinExistence type="predicted"/>
<feature type="domain" description="CheW-like" evidence="1">
    <location>
        <begin position="25"/>
        <end position="168"/>
    </location>
</feature>
<dbReference type="RefSeq" id="WP_089083980.1">
    <property type="nucleotide sequence ID" value="NZ_AP018823.1"/>
</dbReference>
<dbReference type="PROSITE" id="PS50851">
    <property type="entry name" value="CHEW"/>
    <property type="match status" value="1"/>
</dbReference>
<dbReference type="GO" id="GO:0005829">
    <property type="term" value="C:cytosol"/>
    <property type="evidence" value="ECO:0007669"/>
    <property type="project" value="TreeGrafter"/>
</dbReference>
<organism evidence="2 3">
    <name type="scientific">Aquitalea magnusonii</name>
    <dbReference type="NCBI Taxonomy" id="332411"/>
    <lineage>
        <taxon>Bacteria</taxon>
        <taxon>Pseudomonadati</taxon>
        <taxon>Pseudomonadota</taxon>
        <taxon>Betaproteobacteria</taxon>
        <taxon>Neisseriales</taxon>
        <taxon>Chromobacteriaceae</taxon>
        <taxon>Aquitalea</taxon>
    </lineage>
</organism>
<name>A0A3G9GCF1_9NEIS</name>
<dbReference type="Gene3D" id="2.30.30.40">
    <property type="entry name" value="SH3 Domains"/>
    <property type="match status" value="1"/>
</dbReference>
<dbReference type="Pfam" id="PF01584">
    <property type="entry name" value="CheW"/>
    <property type="match status" value="1"/>
</dbReference>